<organism evidence="1 2">
    <name type="scientific">Brevibacillus laterosporus</name>
    <name type="common">Bacillus laterosporus</name>
    <dbReference type="NCBI Taxonomy" id="1465"/>
    <lineage>
        <taxon>Bacteria</taxon>
        <taxon>Bacillati</taxon>
        <taxon>Bacillota</taxon>
        <taxon>Bacilli</taxon>
        <taxon>Bacillales</taxon>
        <taxon>Paenibacillaceae</taxon>
        <taxon>Brevibacillus</taxon>
    </lineage>
</organism>
<sequence>MEIKQLIEAITSEVLTRLDALHVEKKPKILVFSPNESEWLAVKSILTGKFDAHSVVIDDLMSRQEWTDGLSEFDVQSFSFILLTGLHCYTLASLALGLVATDNVIIQALLQGKKVYLLQEGIEYRHYHQTAPAHLYELYQSYEQKLITYGVNLIKRGDIHLLPISVKTSHSNRAEEHYIHLDGNSNVTETSEEVLHIKQKVISESVLKKLFLLGAHSFTILPNAILTPLAKDFIRINHITVKKMKEEGKNE</sequence>
<reference evidence="1 2" key="1">
    <citation type="submission" date="2018-11" db="EMBL/GenBank/DDBJ databases">
        <title>Phylogenetic determinants of toxin gene distribution in genomes of Brevibacillus laterosporus.</title>
        <authorList>
            <person name="Glare T.R."/>
            <person name="Durrant A."/>
            <person name="Berry C."/>
            <person name="Palma L."/>
            <person name="Ormskirk M."/>
            <person name="Cox M.O."/>
        </authorList>
    </citation>
    <scope>NUCLEOTIDE SEQUENCE [LARGE SCALE GENOMIC DNA]</scope>
    <source>
        <strain evidence="1 2">1821L</strain>
    </source>
</reference>
<protein>
    <recommendedName>
        <fullName evidence="3">Ethanolamine utilization protein</fullName>
    </recommendedName>
</protein>
<dbReference type="EMBL" id="CP033464">
    <property type="protein sequence ID" value="QDX94213.1"/>
    <property type="molecule type" value="Genomic_DNA"/>
</dbReference>
<keyword evidence="2" id="KW-1185">Reference proteome</keyword>
<proteinExistence type="predicted"/>
<dbReference type="AlphaFoldDB" id="A0A518VB58"/>
<dbReference type="OrthoDB" id="3732621at2"/>
<dbReference type="Proteomes" id="UP000319432">
    <property type="component" value="Chromosome"/>
</dbReference>
<name>A0A518VB58_BRELA</name>
<evidence type="ECO:0008006" key="3">
    <source>
        <dbReference type="Google" id="ProtNLM"/>
    </source>
</evidence>
<evidence type="ECO:0000313" key="2">
    <source>
        <dbReference type="Proteomes" id="UP000319432"/>
    </source>
</evidence>
<evidence type="ECO:0000313" key="1">
    <source>
        <dbReference type="EMBL" id="QDX94213.1"/>
    </source>
</evidence>
<gene>
    <name evidence="1" type="ORF">EEL30_19155</name>
</gene>
<accession>A0A518VB58</accession>